<dbReference type="EMBL" id="PVTL01000005">
    <property type="protein sequence ID" value="PRY68016.1"/>
    <property type="molecule type" value="Genomic_DNA"/>
</dbReference>
<dbReference type="Proteomes" id="UP000237983">
    <property type="component" value="Unassembled WGS sequence"/>
</dbReference>
<proteinExistence type="predicted"/>
<gene>
    <name evidence="1" type="ORF">B0I08_105180</name>
</gene>
<reference evidence="1 2" key="1">
    <citation type="submission" date="2018-03" db="EMBL/GenBank/DDBJ databases">
        <title>Genomic Encyclopedia of Type Strains, Phase III (KMG-III): the genomes of soil and plant-associated and newly described type strains.</title>
        <authorList>
            <person name="Whitman W."/>
        </authorList>
    </citation>
    <scope>NUCLEOTIDE SEQUENCE [LARGE SCALE GENOMIC DNA]</scope>
    <source>
        <strain evidence="1 2">CGMCC 1.12484</strain>
    </source>
</reference>
<dbReference type="RefSeq" id="WP_106212651.1">
    <property type="nucleotide sequence ID" value="NZ_PVTL01000005.1"/>
</dbReference>
<name>A0A2T0VCW1_9MICO</name>
<keyword evidence="2" id="KW-1185">Reference proteome</keyword>
<sequence>MRRVFISWAIAFVVLLGAFAVTVVAMNATLYSSSGFVDTYLNALARQDATSARELPGVLASEDSAANLLTDGALGELSEIELIGNDVDSDGVHTLSYEYNIGGELAESSFRVVQTGAFLGLFPTWKFESSPLATVAVTVLHDDRFRANAVDLTADDQPTASGGFLVFAPGLYTFDHESTYLEADSVAVPISEPGSVTAVQVDVQANTYFTQQVSNELKEFLDGCATQEVLLPTGCPFGKGFENRIDTTPVWSIATYPDIEVIPGETVGDWLVPQTPAAAHLQVEVRSLFDGTRTQFDEDVPFTVSYDISIDANDKLFISALFS</sequence>
<dbReference type="AlphaFoldDB" id="A0A2T0VCW1"/>
<evidence type="ECO:0000313" key="2">
    <source>
        <dbReference type="Proteomes" id="UP000237983"/>
    </source>
</evidence>
<organism evidence="1 2">
    <name type="scientific">Glaciihabitans tibetensis</name>
    <dbReference type="NCBI Taxonomy" id="1266600"/>
    <lineage>
        <taxon>Bacteria</taxon>
        <taxon>Bacillati</taxon>
        <taxon>Actinomycetota</taxon>
        <taxon>Actinomycetes</taxon>
        <taxon>Micrococcales</taxon>
        <taxon>Microbacteriaceae</taxon>
        <taxon>Glaciihabitans</taxon>
    </lineage>
</organism>
<evidence type="ECO:0000313" key="1">
    <source>
        <dbReference type="EMBL" id="PRY68016.1"/>
    </source>
</evidence>
<dbReference type="OrthoDB" id="3818356at2"/>
<accession>A0A2T0VCW1</accession>
<comment type="caution">
    <text evidence="1">The sequence shown here is derived from an EMBL/GenBank/DDBJ whole genome shotgun (WGS) entry which is preliminary data.</text>
</comment>
<protein>
    <submittedName>
        <fullName evidence="1">Uncharacterized protein</fullName>
    </submittedName>
</protein>